<protein>
    <recommendedName>
        <fullName evidence="1">DUF4123 domain-containing protein</fullName>
    </recommendedName>
</protein>
<proteinExistence type="predicted"/>
<dbReference type="Proteomes" id="UP000194968">
    <property type="component" value="Unassembled WGS sequence"/>
</dbReference>
<evidence type="ECO:0000313" key="3">
    <source>
        <dbReference type="Proteomes" id="UP000194968"/>
    </source>
</evidence>
<gene>
    <name evidence="2" type="ORF">B6D06_00620</name>
</gene>
<evidence type="ECO:0000259" key="1">
    <source>
        <dbReference type="Pfam" id="PF13503"/>
    </source>
</evidence>
<organism evidence="2 3">
    <name type="scientific">Gilliamella apis</name>
    <dbReference type="NCBI Taxonomy" id="1970738"/>
    <lineage>
        <taxon>Bacteria</taxon>
        <taxon>Pseudomonadati</taxon>
        <taxon>Pseudomonadota</taxon>
        <taxon>Gammaproteobacteria</taxon>
        <taxon>Orbales</taxon>
        <taxon>Orbaceae</taxon>
        <taxon>Gilliamella</taxon>
    </lineage>
</organism>
<dbReference type="EMBL" id="NASK01000051">
    <property type="protein sequence ID" value="OTQ53732.1"/>
    <property type="molecule type" value="Genomic_DNA"/>
</dbReference>
<name>A0A242NX91_9GAMM</name>
<dbReference type="RefSeq" id="WP_086319812.1">
    <property type="nucleotide sequence ID" value="NZ_NASK01000051.1"/>
</dbReference>
<sequence length="166" mass="19288">MAQQLPIPPLHEHTQIQTLFSYVIIDCAHFDKMFYERFINNTKIKVESLFARTLDEESAEAGPLIIQLNDSNNLDLIAEIQEIEQNNPAIVWLWSEIDFTRLADNTLKPLLYGSLEDGTPVLVRYYDPRCIEPILANFKTNNFTAKRLANIKAWAFKKDGQYYYLT</sequence>
<dbReference type="OrthoDB" id="8657003at2"/>
<evidence type="ECO:0000313" key="2">
    <source>
        <dbReference type="EMBL" id="OTQ53732.1"/>
    </source>
</evidence>
<feature type="domain" description="DUF4123" evidence="1">
    <location>
        <begin position="22"/>
        <end position="139"/>
    </location>
</feature>
<reference evidence="2 3" key="1">
    <citation type="submission" date="2017-03" db="EMBL/GenBank/DDBJ databases">
        <title>Comparative genomics of honeybee gut symbionts reveal geographically distinct and subgroup specific antibiotic resistance.</title>
        <authorList>
            <person name="Ludvigsen J."/>
            <person name="Porcellato D."/>
            <person name="Labee-Lund T.M."/>
            <person name="Amdam G.V."/>
            <person name="Rudi K."/>
        </authorList>
    </citation>
    <scope>NUCLEOTIDE SEQUENCE [LARGE SCALE GENOMIC DNA]</scope>
    <source>
        <strain evidence="2 3">A-4-12</strain>
    </source>
</reference>
<comment type="caution">
    <text evidence="2">The sequence shown here is derived from an EMBL/GenBank/DDBJ whole genome shotgun (WGS) entry which is preliminary data.</text>
</comment>
<dbReference type="InterPro" id="IPR025391">
    <property type="entry name" value="DUF4123"/>
</dbReference>
<dbReference type="AlphaFoldDB" id="A0A242NX91"/>
<accession>A0A242NX91</accession>
<dbReference type="Pfam" id="PF13503">
    <property type="entry name" value="DUF4123"/>
    <property type="match status" value="1"/>
</dbReference>